<dbReference type="Proteomes" id="UP000543598">
    <property type="component" value="Unassembled WGS sequence"/>
</dbReference>
<gene>
    <name evidence="1" type="ORF">HLA99_16040</name>
</gene>
<dbReference type="AlphaFoldDB" id="A0A7Y2M2K9"/>
<sequence>MLWEEESGDQDWTVEEQGRGWGVVSPELAYIHDTLLEAMTAVHEPKA</sequence>
<protein>
    <submittedName>
        <fullName evidence="1">Uncharacterized protein</fullName>
    </submittedName>
</protein>
<proteinExistence type="predicted"/>
<evidence type="ECO:0000313" key="2">
    <source>
        <dbReference type="Proteomes" id="UP000543598"/>
    </source>
</evidence>
<accession>A0A7Y2M2K9</accession>
<comment type="caution">
    <text evidence="1">The sequence shown here is derived from an EMBL/GenBank/DDBJ whole genome shotgun (WGS) entry which is preliminary data.</text>
</comment>
<organism evidence="1 2">
    <name type="scientific">Microbacterium ulmi</name>
    <dbReference type="NCBI Taxonomy" id="179095"/>
    <lineage>
        <taxon>Bacteria</taxon>
        <taxon>Bacillati</taxon>
        <taxon>Actinomycetota</taxon>
        <taxon>Actinomycetes</taxon>
        <taxon>Micrococcales</taxon>
        <taxon>Microbacteriaceae</taxon>
        <taxon>Microbacterium</taxon>
    </lineage>
</organism>
<reference evidence="1 2" key="1">
    <citation type="submission" date="2020-05" db="EMBL/GenBank/DDBJ databases">
        <title>MicrobeNet Type strains.</title>
        <authorList>
            <person name="Nicholson A.C."/>
        </authorList>
    </citation>
    <scope>NUCLEOTIDE SEQUENCE [LARGE SCALE GENOMIC DNA]</scope>
    <source>
        <strain evidence="1 2">JCM 14282</strain>
    </source>
</reference>
<dbReference type="RefSeq" id="WP_167034316.1">
    <property type="nucleotide sequence ID" value="NZ_BAAANA010000002.1"/>
</dbReference>
<dbReference type="EMBL" id="JABEMB010000044">
    <property type="protein sequence ID" value="NNH05355.1"/>
    <property type="molecule type" value="Genomic_DNA"/>
</dbReference>
<name>A0A7Y2M2K9_9MICO</name>
<keyword evidence="2" id="KW-1185">Reference proteome</keyword>
<evidence type="ECO:0000313" key="1">
    <source>
        <dbReference type="EMBL" id="NNH05355.1"/>
    </source>
</evidence>